<gene>
    <name evidence="1" type="ORF">JKG61_04755</name>
</gene>
<protein>
    <submittedName>
        <fullName evidence="1">Uncharacterized protein</fullName>
    </submittedName>
</protein>
<sequence>MDYSGDFNVSESGNMMVVFMMMNGIGHAILDTAYDGDSGCHFYDLQNNIYGMFDAYDSGILCMWQM</sequence>
<accession>A0ABS1R1X6</accession>
<evidence type="ECO:0000313" key="1">
    <source>
        <dbReference type="EMBL" id="MBL1408052.1"/>
    </source>
</evidence>
<dbReference type="Proteomes" id="UP000625283">
    <property type="component" value="Unassembled WGS sequence"/>
</dbReference>
<reference evidence="1 2" key="1">
    <citation type="submission" date="2021-01" db="EMBL/GenBank/DDBJ databases">
        <title>C459-1 draft genome sequence.</title>
        <authorList>
            <person name="Zhang X.-F."/>
        </authorList>
    </citation>
    <scope>NUCLEOTIDE SEQUENCE [LARGE SCALE GENOMIC DNA]</scope>
    <source>
        <strain evidence="2">C459-1</strain>
    </source>
</reference>
<dbReference type="RefSeq" id="WP_202101829.1">
    <property type="nucleotide sequence ID" value="NZ_JAERTY010000002.1"/>
</dbReference>
<evidence type="ECO:0000313" key="2">
    <source>
        <dbReference type="Proteomes" id="UP000625283"/>
    </source>
</evidence>
<dbReference type="EMBL" id="JAERTY010000002">
    <property type="protein sequence ID" value="MBL1408052.1"/>
    <property type="molecule type" value="Genomic_DNA"/>
</dbReference>
<proteinExistence type="predicted"/>
<comment type="caution">
    <text evidence="1">The sequence shown here is derived from an EMBL/GenBank/DDBJ whole genome shotgun (WGS) entry which is preliminary data.</text>
</comment>
<name>A0ABS1R1X6_9SPHI</name>
<keyword evidence="2" id="KW-1185">Reference proteome</keyword>
<organism evidence="1 2">
    <name type="scientific">Sphingobacterium faecale</name>
    <dbReference type="NCBI Taxonomy" id="2803775"/>
    <lineage>
        <taxon>Bacteria</taxon>
        <taxon>Pseudomonadati</taxon>
        <taxon>Bacteroidota</taxon>
        <taxon>Sphingobacteriia</taxon>
        <taxon>Sphingobacteriales</taxon>
        <taxon>Sphingobacteriaceae</taxon>
        <taxon>Sphingobacterium</taxon>
    </lineage>
</organism>